<dbReference type="STRING" id="460384.SAMN05216313_101137"/>
<feature type="domain" description="SsuA/THI5-like" evidence="3">
    <location>
        <begin position="92"/>
        <end position="290"/>
    </location>
</feature>
<dbReference type="EMBL" id="FOIM01000001">
    <property type="protein sequence ID" value="SES96078.1"/>
    <property type="molecule type" value="Genomic_DNA"/>
</dbReference>
<dbReference type="AlphaFoldDB" id="A0A1I0AP92"/>
<name>A0A1I0AP92_9FIRM</name>
<accession>A0A1I0AP92</accession>
<sequence>MRKALSIGLSLCMAVTLAGCSTGAKTETTAQTTAATEAETTAQETQAEGTTAGETTAAEASGENALDSYVYDGEPIEIHLGDINSQFPLNLAYNLGYLEEEFEGSNVTFTMDYFQNGPAISEAFASGDLDFAEFGEQAAIAGISAEYGYKIIGRNCDTETMYPLVVNKDITDAQGLKGAKIAVSVGTSAHYLLLTYLESLGLTENDIELVNTNDTVTLLASGEVQGAADQLAKFNSMIEAGDVHVLADGTASGTCQISAFLGRTEFCEKYPEITAKVLRTVQRVDDWMAESEANQKEAFTTLAGITQREESWFSTMYGGSNFGINLTEQDLRVLGEVLEFMKANDLLSNPDIELDDILELKYLEIAGYR</sequence>
<gene>
    <name evidence="4" type="ORF">SAMN05216313_101137</name>
</gene>
<keyword evidence="5" id="KW-1185">Reference proteome</keyword>
<dbReference type="GeneID" id="93277964"/>
<evidence type="ECO:0000259" key="3">
    <source>
        <dbReference type="Pfam" id="PF09084"/>
    </source>
</evidence>
<dbReference type="Proteomes" id="UP000198508">
    <property type="component" value="Unassembled WGS sequence"/>
</dbReference>
<evidence type="ECO:0000256" key="1">
    <source>
        <dbReference type="SAM" id="MobiDB-lite"/>
    </source>
</evidence>
<evidence type="ECO:0000256" key="2">
    <source>
        <dbReference type="SAM" id="SignalP"/>
    </source>
</evidence>
<dbReference type="CDD" id="cd01008">
    <property type="entry name" value="PBP2_NrtA_SsuA_CpmA_like"/>
    <property type="match status" value="1"/>
</dbReference>
<proteinExistence type="predicted"/>
<organism evidence="4 5">
    <name type="scientific">Enterocloster lavalensis</name>
    <dbReference type="NCBI Taxonomy" id="460384"/>
    <lineage>
        <taxon>Bacteria</taxon>
        <taxon>Bacillati</taxon>
        <taxon>Bacillota</taxon>
        <taxon>Clostridia</taxon>
        <taxon>Lachnospirales</taxon>
        <taxon>Lachnospiraceae</taxon>
        <taxon>Enterocloster</taxon>
    </lineage>
</organism>
<feature type="signal peptide" evidence="2">
    <location>
        <begin position="1"/>
        <end position="18"/>
    </location>
</feature>
<dbReference type="PANTHER" id="PTHR30024:SF42">
    <property type="entry name" value="ALIPHATIC SULFONATES-BINDING PROTEIN-RELATED"/>
    <property type="match status" value="1"/>
</dbReference>
<feature type="chain" id="PRO_5039144274" evidence="2">
    <location>
        <begin position="19"/>
        <end position="369"/>
    </location>
</feature>
<dbReference type="SUPFAM" id="SSF53850">
    <property type="entry name" value="Periplasmic binding protein-like II"/>
    <property type="match status" value="1"/>
</dbReference>
<evidence type="ECO:0000313" key="4">
    <source>
        <dbReference type="EMBL" id="SES96078.1"/>
    </source>
</evidence>
<dbReference type="PANTHER" id="PTHR30024">
    <property type="entry name" value="ALIPHATIC SULFONATES-BINDING PROTEIN-RELATED"/>
    <property type="match status" value="1"/>
</dbReference>
<keyword evidence="2" id="KW-0732">Signal</keyword>
<dbReference type="RefSeq" id="WP_227168948.1">
    <property type="nucleotide sequence ID" value="NZ_DAINWJ010000578.1"/>
</dbReference>
<feature type="region of interest" description="Disordered" evidence="1">
    <location>
        <begin position="37"/>
        <end position="59"/>
    </location>
</feature>
<protein>
    <submittedName>
        <fullName evidence="4">ABC-type nitrate/sulfonate/bicarbonate transport system, substrate-binding protein</fullName>
    </submittedName>
</protein>
<dbReference type="PROSITE" id="PS51257">
    <property type="entry name" value="PROKAR_LIPOPROTEIN"/>
    <property type="match status" value="1"/>
</dbReference>
<dbReference type="Pfam" id="PF09084">
    <property type="entry name" value="NMT1"/>
    <property type="match status" value="1"/>
</dbReference>
<evidence type="ECO:0000313" key="5">
    <source>
        <dbReference type="Proteomes" id="UP000198508"/>
    </source>
</evidence>
<dbReference type="Gene3D" id="3.40.190.10">
    <property type="entry name" value="Periplasmic binding protein-like II"/>
    <property type="match status" value="2"/>
</dbReference>
<dbReference type="InterPro" id="IPR015168">
    <property type="entry name" value="SsuA/THI5"/>
</dbReference>
<reference evidence="5" key="1">
    <citation type="submission" date="2016-10" db="EMBL/GenBank/DDBJ databases">
        <authorList>
            <person name="Varghese N."/>
            <person name="Submissions S."/>
        </authorList>
    </citation>
    <scope>NUCLEOTIDE SEQUENCE [LARGE SCALE GENOMIC DNA]</scope>
    <source>
        <strain evidence="5">NLAE-zl-G277</strain>
    </source>
</reference>